<evidence type="ECO:0000256" key="6">
    <source>
        <dbReference type="ARBA" id="ARBA00022989"/>
    </source>
</evidence>
<feature type="region of interest" description="Disordered" evidence="10">
    <location>
        <begin position="1"/>
        <end position="27"/>
    </location>
</feature>
<keyword evidence="6 11" id="KW-1133">Transmembrane helix</keyword>
<evidence type="ECO:0000313" key="13">
    <source>
        <dbReference type="EnsemblPlants" id="Kaladp0048s0486.1.v1.1.CDS.1"/>
    </source>
</evidence>
<evidence type="ECO:0000313" key="14">
    <source>
        <dbReference type="Proteomes" id="UP000594263"/>
    </source>
</evidence>
<evidence type="ECO:0000259" key="12">
    <source>
        <dbReference type="PROSITE" id="PS50089"/>
    </source>
</evidence>
<dbReference type="SMART" id="SM00184">
    <property type="entry name" value="RING"/>
    <property type="match status" value="1"/>
</dbReference>
<evidence type="ECO:0000256" key="2">
    <source>
        <dbReference type="ARBA" id="ARBA00022692"/>
    </source>
</evidence>
<feature type="transmembrane region" description="Helical" evidence="11">
    <location>
        <begin position="36"/>
        <end position="66"/>
    </location>
</feature>
<sequence length="196" mass="21562">MPSDRLDYSSPSPAAAASDHRQQPVMSKPSPKILSLLLRIVIMSFLTSLFFLFLGIAAVLLVHLFLAGRHHRRRQSQFPAPDVSSSSSAISQFDLHHLPWFRFDGGSQLDSGSECVICLDRIRDGDFFRILPGCSHSFHLDCIDTWLVKAPACPICRARVTCAASETGTAGLMVMSVSSSGQLGLEAEQSTLRRRF</sequence>
<comment type="similarity">
    <text evidence="8">Belongs to the RING-type zinc finger family. ATL subfamily.</text>
</comment>
<keyword evidence="7 11" id="KW-0472">Membrane</keyword>
<dbReference type="GO" id="GO:0008270">
    <property type="term" value="F:zinc ion binding"/>
    <property type="evidence" value="ECO:0007669"/>
    <property type="project" value="UniProtKB-KW"/>
</dbReference>
<dbReference type="PANTHER" id="PTHR46539:SF9">
    <property type="entry name" value="RING-H2 FINGER PROTEIN ATL56"/>
    <property type="match status" value="1"/>
</dbReference>
<dbReference type="GO" id="GO:0016020">
    <property type="term" value="C:membrane"/>
    <property type="evidence" value="ECO:0007669"/>
    <property type="project" value="UniProtKB-SubCell"/>
</dbReference>
<evidence type="ECO:0000256" key="5">
    <source>
        <dbReference type="ARBA" id="ARBA00022833"/>
    </source>
</evidence>
<accession>A0A7N0ZYB0</accession>
<dbReference type="Proteomes" id="UP000594263">
    <property type="component" value="Unplaced"/>
</dbReference>
<evidence type="ECO:0000256" key="4">
    <source>
        <dbReference type="ARBA" id="ARBA00022771"/>
    </source>
</evidence>
<proteinExistence type="inferred from homology"/>
<evidence type="ECO:0000256" key="1">
    <source>
        <dbReference type="ARBA" id="ARBA00004370"/>
    </source>
</evidence>
<dbReference type="AlphaFoldDB" id="A0A7N0ZYB0"/>
<dbReference type="InterPro" id="IPR013083">
    <property type="entry name" value="Znf_RING/FYVE/PHD"/>
</dbReference>
<keyword evidence="14" id="KW-1185">Reference proteome</keyword>
<evidence type="ECO:0000256" key="7">
    <source>
        <dbReference type="ARBA" id="ARBA00023136"/>
    </source>
</evidence>
<keyword evidence="5" id="KW-0862">Zinc</keyword>
<keyword evidence="4 9" id="KW-0863">Zinc-finger</keyword>
<evidence type="ECO:0000256" key="3">
    <source>
        <dbReference type="ARBA" id="ARBA00022723"/>
    </source>
</evidence>
<dbReference type="Gramene" id="Kaladp0048s0486.1.v1.1">
    <property type="protein sequence ID" value="Kaladp0048s0486.1.v1.1.CDS.1"/>
    <property type="gene ID" value="Kaladp0048s0486.v1.1"/>
</dbReference>
<dbReference type="InterPro" id="IPR001841">
    <property type="entry name" value="Znf_RING"/>
</dbReference>
<keyword evidence="3" id="KW-0479">Metal-binding</keyword>
<evidence type="ECO:0000256" key="9">
    <source>
        <dbReference type="PROSITE-ProRule" id="PRU00175"/>
    </source>
</evidence>
<dbReference type="Gene3D" id="3.30.40.10">
    <property type="entry name" value="Zinc/RING finger domain, C3HC4 (zinc finger)"/>
    <property type="match status" value="1"/>
</dbReference>
<keyword evidence="2 11" id="KW-0812">Transmembrane</keyword>
<evidence type="ECO:0000256" key="10">
    <source>
        <dbReference type="SAM" id="MobiDB-lite"/>
    </source>
</evidence>
<dbReference type="OMA" id="QFKFCEP"/>
<name>A0A7N0ZYB0_KALFE</name>
<dbReference type="EnsemblPlants" id="Kaladp0048s0486.1.v1.1">
    <property type="protein sequence ID" value="Kaladp0048s0486.1.v1.1.CDS.1"/>
    <property type="gene ID" value="Kaladp0048s0486.v1.1"/>
</dbReference>
<dbReference type="Gramene" id="Kaladp0048s0486.2.v1.1">
    <property type="protein sequence ID" value="Kaladp0048s0486.2.v1.1.CDS.1"/>
    <property type="gene ID" value="Kaladp0048s0486.v1.1"/>
</dbReference>
<dbReference type="PANTHER" id="PTHR46539">
    <property type="entry name" value="E3 UBIQUITIN-PROTEIN LIGASE ATL42"/>
    <property type="match status" value="1"/>
</dbReference>
<dbReference type="EnsemblPlants" id="Kaladp0048s0486.2.v1.1">
    <property type="protein sequence ID" value="Kaladp0048s0486.2.v1.1.CDS.1"/>
    <property type="gene ID" value="Kaladp0048s0486.v1.1"/>
</dbReference>
<evidence type="ECO:0000256" key="8">
    <source>
        <dbReference type="ARBA" id="ARBA00024209"/>
    </source>
</evidence>
<dbReference type="SUPFAM" id="SSF57850">
    <property type="entry name" value="RING/U-box"/>
    <property type="match status" value="1"/>
</dbReference>
<evidence type="ECO:0000256" key="11">
    <source>
        <dbReference type="SAM" id="Phobius"/>
    </source>
</evidence>
<protein>
    <recommendedName>
        <fullName evidence="12">RING-type domain-containing protein</fullName>
    </recommendedName>
</protein>
<reference evidence="13" key="1">
    <citation type="submission" date="2021-01" db="UniProtKB">
        <authorList>
            <consortium name="EnsemblPlants"/>
        </authorList>
    </citation>
    <scope>IDENTIFICATION</scope>
</reference>
<comment type="subcellular location">
    <subcellularLocation>
        <location evidence="1">Membrane</location>
    </subcellularLocation>
</comment>
<feature type="domain" description="RING-type" evidence="12">
    <location>
        <begin position="115"/>
        <end position="157"/>
    </location>
</feature>
<dbReference type="PROSITE" id="PS50089">
    <property type="entry name" value="ZF_RING_2"/>
    <property type="match status" value="1"/>
</dbReference>
<dbReference type="Pfam" id="PF13639">
    <property type="entry name" value="zf-RING_2"/>
    <property type="match status" value="1"/>
</dbReference>
<organism evidence="13 14">
    <name type="scientific">Kalanchoe fedtschenkoi</name>
    <name type="common">Lavender scallops</name>
    <name type="synonym">South American air plant</name>
    <dbReference type="NCBI Taxonomy" id="63787"/>
    <lineage>
        <taxon>Eukaryota</taxon>
        <taxon>Viridiplantae</taxon>
        <taxon>Streptophyta</taxon>
        <taxon>Embryophyta</taxon>
        <taxon>Tracheophyta</taxon>
        <taxon>Spermatophyta</taxon>
        <taxon>Magnoliopsida</taxon>
        <taxon>eudicotyledons</taxon>
        <taxon>Gunneridae</taxon>
        <taxon>Pentapetalae</taxon>
        <taxon>Saxifragales</taxon>
        <taxon>Crassulaceae</taxon>
        <taxon>Kalanchoe</taxon>
    </lineage>
</organism>